<feature type="compositionally biased region" description="Basic and acidic residues" evidence="1">
    <location>
        <begin position="61"/>
        <end position="90"/>
    </location>
</feature>
<feature type="region of interest" description="Disordered" evidence="1">
    <location>
        <begin position="1"/>
        <end position="91"/>
    </location>
</feature>
<evidence type="ECO:0000313" key="2">
    <source>
        <dbReference type="EMBL" id="GMH24513.1"/>
    </source>
</evidence>
<comment type="caution">
    <text evidence="2">The sequence shown here is derived from an EMBL/GenBank/DDBJ whole genome shotgun (WGS) entry which is preliminary data.</text>
</comment>
<organism evidence="2 3">
    <name type="scientific">Nepenthes gracilis</name>
    <name type="common">Slender pitcher plant</name>
    <dbReference type="NCBI Taxonomy" id="150966"/>
    <lineage>
        <taxon>Eukaryota</taxon>
        <taxon>Viridiplantae</taxon>
        <taxon>Streptophyta</taxon>
        <taxon>Embryophyta</taxon>
        <taxon>Tracheophyta</taxon>
        <taxon>Spermatophyta</taxon>
        <taxon>Magnoliopsida</taxon>
        <taxon>eudicotyledons</taxon>
        <taxon>Gunneridae</taxon>
        <taxon>Pentapetalae</taxon>
        <taxon>Caryophyllales</taxon>
        <taxon>Nepenthaceae</taxon>
        <taxon>Nepenthes</taxon>
    </lineage>
</organism>
<evidence type="ECO:0000313" key="3">
    <source>
        <dbReference type="Proteomes" id="UP001279734"/>
    </source>
</evidence>
<dbReference type="AlphaFoldDB" id="A0AAD3T6Q0"/>
<reference evidence="2" key="1">
    <citation type="submission" date="2023-05" db="EMBL/GenBank/DDBJ databases">
        <title>Nepenthes gracilis genome sequencing.</title>
        <authorList>
            <person name="Fukushima K."/>
        </authorList>
    </citation>
    <scope>NUCLEOTIDE SEQUENCE</scope>
    <source>
        <strain evidence="2">SING2019-196</strain>
    </source>
</reference>
<evidence type="ECO:0000256" key="1">
    <source>
        <dbReference type="SAM" id="MobiDB-lite"/>
    </source>
</evidence>
<accession>A0AAD3T6Q0</accession>
<name>A0AAD3T6Q0_NEPGR</name>
<dbReference type="EMBL" id="BSYO01000028">
    <property type="protein sequence ID" value="GMH24513.1"/>
    <property type="molecule type" value="Genomic_DNA"/>
</dbReference>
<gene>
    <name evidence="2" type="ORF">Nepgr_026356</name>
</gene>
<dbReference type="Proteomes" id="UP001279734">
    <property type="component" value="Unassembled WGS sequence"/>
</dbReference>
<feature type="compositionally biased region" description="Polar residues" evidence="1">
    <location>
        <begin position="35"/>
        <end position="51"/>
    </location>
</feature>
<proteinExistence type="predicted"/>
<sequence>MADQGKSSSSSLSTWRKKPGAETEDLTDSDLAAAQQPTQLSESTGGENTCSTGGNKNTRNKNTEIKKRKDDDREQINHHEITSRKIIDRPKRSRRLRHRYIADIYKVTNPIDLINRTSCEKQV</sequence>
<keyword evidence="3" id="KW-1185">Reference proteome</keyword>
<protein>
    <submittedName>
        <fullName evidence="2">Uncharacterized protein</fullName>
    </submittedName>
</protein>